<dbReference type="AlphaFoldDB" id="A0A9D1W0V3"/>
<proteinExistence type="predicted"/>
<evidence type="ECO:0000313" key="1">
    <source>
        <dbReference type="EMBL" id="HIX50175.1"/>
    </source>
</evidence>
<reference evidence="1" key="1">
    <citation type="journal article" date="2021" name="PeerJ">
        <title>Extensive microbial diversity within the chicken gut microbiome revealed by metagenomics and culture.</title>
        <authorList>
            <person name="Gilroy R."/>
            <person name="Ravi A."/>
            <person name="Getino M."/>
            <person name="Pursley I."/>
            <person name="Horton D.L."/>
            <person name="Alikhan N.F."/>
            <person name="Baker D."/>
            <person name="Gharbi K."/>
            <person name="Hall N."/>
            <person name="Watson M."/>
            <person name="Adriaenssens E.M."/>
            <person name="Foster-Nyarko E."/>
            <person name="Jarju S."/>
            <person name="Secka A."/>
            <person name="Antonio M."/>
            <person name="Oren A."/>
            <person name="Chaudhuri R.R."/>
            <person name="La Ragione R."/>
            <person name="Hildebrand F."/>
            <person name="Pallen M.J."/>
        </authorList>
    </citation>
    <scope>NUCLEOTIDE SEQUENCE</scope>
    <source>
        <strain evidence="1">2189</strain>
    </source>
</reference>
<protein>
    <submittedName>
        <fullName evidence="1">Uncharacterized protein</fullName>
    </submittedName>
</protein>
<reference evidence="1" key="2">
    <citation type="submission" date="2021-04" db="EMBL/GenBank/DDBJ databases">
        <authorList>
            <person name="Gilroy R."/>
        </authorList>
    </citation>
    <scope>NUCLEOTIDE SEQUENCE</scope>
    <source>
        <strain evidence="1">2189</strain>
    </source>
</reference>
<accession>A0A9D1W0V3</accession>
<name>A0A9D1W0V3_9FIRM</name>
<evidence type="ECO:0000313" key="2">
    <source>
        <dbReference type="Proteomes" id="UP000886847"/>
    </source>
</evidence>
<dbReference type="Proteomes" id="UP000886847">
    <property type="component" value="Unassembled WGS sequence"/>
</dbReference>
<organism evidence="1 2">
    <name type="scientific">Candidatus Borkfalkia faecavium</name>
    <dbReference type="NCBI Taxonomy" id="2838508"/>
    <lineage>
        <taxon>Bacteria</taxon>
        <taxon>Bacillati</taxon>
        <taxon>Bacillota</taxon>
        <taxon>Clostridia</taxon>
        <taxon>Christensenellales</taxon>
        <taxon>Christensenellaceae</taxon>
        <taxon>Candidatus Borkfalkia</taxon>
    </lineage>
</organism>
<dbReference type="EMBL" id="DXEW01000013">
    <property type="protein sequence ID" value="HIX50175.1"/>
    <property type="molecule type" value="Genomic_DNA"/>
</dbReference>
<gene>
    <name evidence="1" type="ORF">H9851_02725</name>
</gene>
<comment type="caution">
    <text evidence="1">The sequence shown here is derived from an EMBL/GenBank/DDBJ whole genome shotgun (WGS) entry which is preliminary data.</text>
</comment>
<sequence>MEEELICILNDIRKERGISIAQLAGDCGIDVITLTHFFALARKRDTERIGKAVARGLGLPVHSHTTCAGAIAAYYKEMLYLTREEKELLEKWRKLNQKKRRLLTELAASMAEEG</sequence>